<dbReference type="Proteomes" id="UP000831532">
    <property type="component" value="Chromosome"/>
</dbReference>
<dbReference type="PANTHER" id="PTHR44591:SF3">
    <property type="entry name" value="RESPONSE REGULATORY DOMAIN-CONTAINING PROTEIN"/>
    <property type="match status" value="1"/>
</dbReference>
<dbReference type="InterPro" id="IPR011006">
    <property type="entry name" value="CheY-like_superfamily"/>
</dbReference>
<dbReference type="InterPro" id="IPR050595">
    <property type="entry name" value="Bact_response_regulator"/>
</dbReference>
<dbReference type="InterPro" id="IPR001789">
    <property type="entry name" value="Sig_transdc_resp-reg_receiver"/>
</dbReference>
<keyword evidence="1 2" id="KW-0597">Phosphoprotein</keyword>
<evidence type="ECO:0000259" key="3">
    <source>
        <dbReference type="PROSITE" id="PS50110"/>
    </source>
</evidence>
<dbReference type="EMBL" id="CP063361">
    <property type="protein sequence ID" value="UOD33472.1"/>
    <property type="molecule type" value="Genomic_DNA"/>
</dbReference>
<proteinExistence type="predicted"/>
<sequence length="85" mass="9257">MPGPSRRCGVRLWLAVLIGAQGYQVRVVGDGDAGLRLAVQEPVDVFVLDIGLPGMDGYELARRLRATPGGHPAKLMLRHSCHRQK</sequence>
<evidence type="ECO:0000313" key="5">
    <source>
        <dbReference type="Proteomes" id="UP000831532"/>
    </source>
</evidence>
<reference evidence="4 5" key="1">
    <citation type="submission" date="2020-10" db="EMBL/GenBank/DDBJ databases">
        <title>Genome analysis of Massilia species.</title>
        <authorList>
            <person name="Jung D.-H."/>
        </authorList>
    </citation>
    <scope>NUCLEOTIDE SEQUENCE [LARGE SCALE GENOMIC DNA]</scope>
    <source>
        <strain evidence="5">sipir</strain>
    </source>
</reference>
<accession>A0ABY4AGB5</accession>
<dbReference type="SUPFAM" id="SSF52172">
    <property type="entry name" value="CheY-like"/>
    <property type="match status" value="1"/>
</dbReference>
<evidence type="ECO:0000256" key="1">
    <source>
        <dbReference type="ARBA" id="ARBA00022553"/>
    </source>
</evidence>
<feature type="modified residue" description="4-aspartylphosphate" evidence="2">
    <location>
        <position position="49"/>
    </location>
</feature>
<dbReference type="Gene3D" id="3.40.50.2300">
    <property type="match status" value="1"/>
</dbReference>
<dbReference type="PANTHER" id="PTHR44591">
    <property type="entry name" value="STRESS RESPONSE REGULATOR PROTEIN 1"/>
    <property type="match status" value="1"/>
</dbReference>
<dbReference type="PROSITE" id="PS50110">
    <property type="entry name" value="RESPONSE_REGULATORY"/>
    <property type="match status" value="1"/>
</dbReference>
<feature type="domain" description="Response regulatory" evidence="3">
    <location>
        <begin position="1"/>
        <end position="85"/>
    </location>
</feature>
<keyword evidence="5" id="KW-1185">Reference proteome</keyword>
<evidence type="ECO:0000256" key="2">
    <source>
        <dbReference type="PROSITE-ProRule" id="PRU00169"/>
    </source>
</evidence>
<evidence type="ECO:0000313" key="4">
    <source>
        <dbReference type="EMBL" id="UOD33472.1"/>
    </source>
</evidence>
<organism evidence="4 5">
    <name type="scientific">Massilia violaceinigra</name>
    <dbReference type="NCBI Taxonomy" id="2045208"/>
    <lineage>
        <taxon>Bacteria</taxon>
        <taxon>Pseudomonadati</taxon>
        <taxon>Pseudomonadota</taxon>
        <taxon>Betaproteobacteria</taxon>
        <taxon>Burkholderiales</taxon>
        <taxon>Oxalobacteraceae</taxon>
        <taxon>Telluria group</taxon>
        <taxon>Massilia</taxon>
    </lineage>
</organism>
<protein>
    <submittedName>
        <fullName evidence="4">Response regulator</fullName>
    </submittedName>
</protein>
<name>A0ABY4AGB5_9BURK</name>
<dbReference type="Pfam" id="PF00072">
    <property type="entry name" value="Response_reg"/>
    <property type="match status" value="1"/>
</dbReference>
<gene>
    <name evidence="4" type="ORF">INH39_19780</name>
</gene>